<accession>A0A1D2YU41</accession>
<comment type="caution">
    <text evidence="3">The sequence shown here is derived from an EMBL/GenBank/DDBJ whole genome shotgun (WGS) entry which is preliminary data.</text>
</comment>
<dbReference type="OrthoDB" id="1787194at2"/>
<keyword evidence="4" id="KW-1185">Reference proteome</keyword>
<evidence type="ECO:0000313" key="3">
    <source>
        <dbReference type="EMBL" id="OEF99230.1"/>
    </source>
</evidence>
<evidence type="ECO:0000313" key="4">
    <source>
        <dbReference type="Proteomes" id="UP000243739"/>
    </source>
</evidence>
<dbReference type="STRING" id="337097.BHF71_09570"/>
<keyword evidence="1" id="KW-1133">Transmembrane helix</keyword>
<dbReference type="InterPro" id="IPR033788">
    <property type="entry name" value="VbhA-like"/>
</dbReference>
<sequence length="81" mass="8801">MWPGYGNFADCGIGGGFGVMFFSLILIGVIIYFVLKNSNRNGSIIGTNKTGSSDALEIAKQRLAKGEITPEEFEEIKKNLL</sequence>
<keyword evidence="1" id="KW-0472">Membrane</keyword>
<proteinExistence type="predicted"/>
<dbReference type="Pfam" id="PF09851">
    <property type="entry name" value="SHOCT"/>
    <property type="match status" value="1"/>
</dbReference>
<reference evidence="3 4" key="1">
    <citation type="submission" date="2016-09" db="EMBL/GenBank/DDBJ databases">
        <title>Draft genome sequence for the type strain of Vulcanibacillus modesticaldus BR, a strictly anaerobic, moderately thermophilic, and nitrate-reducing bacterium from deep sea-hydrothermal vents of the Mid-Atlantic Ridge.</title>
        <authorList>
            <person name="Abin C.A."/>
            <person name="Hollibaugh J.T."/>
        </authorList>
    </citation>
    <scope>NUCLEOTIDE SEQUENCE [LARGE SCALE GENOMIC DNA]</scope>
    <source>
        <strain evidence="3 4">BR</strain>
    </source>
</reference>
<keyword evidence="1" id="KW-0812">Transmembrane</keyword>
<evidence type="ECO:0000256" key="1">
    <source>
        <dbReference type="SAM" id="Phobius"/>
    </source>
</evidence>
<dbReference type="EMBL" id="MIJF01000028">
    <property type="protein sequence ID" value="OEF99230.1"/>
    <property type="molecule type" value="Genomic_DNA"/>
</dbReference>
<name>A0A1D2YU41_9BACI</name>
<gene>
    <name evidence="3" type="ORF">BHF71_09570</name>
</gene>
<protein>
    <recommendedName>
        <fullName evidence="2">SHOCT domain-containing protein</fullName>
    </recommendedName>
</protein>
<dbReference type="Proteomes" id="UP000243739">
    <property type="component" value="Unassembled WGS sequence"/>
</dbReference>
<evidence type="ECO:0000259" key="2">
    <source>
        <dbReference type="Pfam" id="PF09851"/>
    </source>
</evidence>
<feature type="transmembrane region" description="Helical" evidence="1">
    <location>
        <begin position="12"/>
        <end position="35"/>
    </location>
</feature>
<dbReference type="AlphaFoldDB" id="A0A1D2YU41"/>
<dbReference type="InterPro" id="IPR018649">
    <property type="entry name" value="SHOCT"/>
</dbReference>
<dbReference type="RefSeq" id="WP_069656911.1">
    <property type="nucleotide sequence ID" value="NZ_MIJF01000028.1"/>
</dbReference>
<dbReference type="CDD" id="cd11586">
    <property type="entry name" value="VbhA_like"/>
    <property type="match status" value="1"/>
</dbReference>
<feature type="domain" description="SHOCT" evidence="2">
    <location>
        <begin position="54"/>
        <end position="81"/>
    </location>
</feature>
<organism evidence="3 4">
    <name type="scientific">Vulcanibacillus modesticaldus</name>
    <dbReference type="NCBI Taxonomy" id="337097"/>
    <lineage>
        <taxon>Bacteria</taxon>
        <taxon>Bacillati</taxon>
        <taxon>Bacillota</taxon>
        <taxon>Bacilli</taxon>
        <taxon>Bacillales</taxon>
        <taxon>Bacillaceae</taxon>
        <taxon>Vulcanibacillus</taxon>
    </lineage>
</organism>